<dbReference type="AlphaFoldDB" id="A0A0F9IU53"/>
<organism evidence="1">
    <name type="scientific">marine sediment metagenome</name>
    <dbReference type="NCBI Taxonomy" id="412755"/>
    <lineage>
        <taxon>unclassified sequences</taxon>
        <taxon>metagenomes</taxon>
        <taxon>ecological metagenomes</taxon>
    </lineage>
</organism>
<comment type="caution">
    <text evidence="1">The sequence shown here is derived from an EMBL/GenBank/DDBJ whole genome shotgun (WGS) entry which is preliminary data.</text>
</comment>
<protein>
    <submittedName>
        <fullName evidence="1">Uncharacterized protein</fullName>
    </submittedName>
</protein>
<evidence type="ECO:0000313" key="1">
    <source>
        <dbReference type="EMBL" id="KKM23509.1"/>
    </source>
</evidence>
<sequence length="111" mass="11898">MKNLCTLLLAAFLFYIPVVASAQTPTLTLTTPAQPAPVATSYILGKMEIDWLADYVGLTLTADNGEIEHVPLSGPEGLSAIDAIDLSSKNLRRMILQHLITIGKFDGTVAE</sequence>
<accession>A0A0F9IU53</accession>
<proteinExistence type="predicted"/>
<dbReference type="EMBL" id="LAZR01013109">
    <property type="protein sequence ID" value="KKM23509.1"/>
    <property type="molecule type" value="Genomic_DNA"/>
</dbReference>
<reference evidence="1" key="1">
    <citation type="journal article" date="2015" name="Nature">
        <title>Complex archaea that bridge the gap between prokaryotes and eukaryotes.</title>
        <authorList>
            <person name="Spang A."/>
            <person name="Saw J.H."/>
            <person name="Jorgensen S.L."/>
            <person name="Zaremba-Niedzwiedzka K."/>
            <person name="Martijn J."/>
            <person name="Lind A.E."/>
            <person name="van Eijk R."/>
            <person name="Schleper C."/>
            <person name="Guy L."/>
            <person name="Ettema T.J."/>
        </authorList>
    </citation>
    <scope>NUCLEOTIDE SEQUENCE</scope>
</reference>
<gene>
    <name evidence="1" type="ORF">LCGC14_1614440</name>
</gene>
<name>A0A0F9IU53_9ZZZZ</name>